<evidence type="ECO:0000313" key="6">
    <source>
        <dbReference type="EMBL" id="AFU99300.1"/>
    </source>
</evidence>
<proteinExistence type="predicted"/>
<feature type="domain" description="HTH araC/xylS-type" evidence="5">
    <location>
        <begin position="188"/>
        <end position="286"/>
    </location>
</feature>
<organism evidence="6 7">
    <name type="scientific">Simiduia agarivorans (strain DSM 21679 / JCM 13881 / BCRC 17597 / SA1)</name>
    <dbReference type="NCBI Taxonomy" id="1117647"/>
    <lineage>
        <taxon>Bacteria</taxon>
        <taxon>Pseudomonadati</taxon>
        <taxon>Pseudomonadota</taxon>
        <taxon>Gammaproteobacteria</taxon>
        <taxon>Cellvibrionales</taxon>
        <taxon>Cellvibrionaceae</taxon>
        <taxon>Simiduia</taxon>
    </lineage>
</organism>
<dbReference type="Gene3D" id="2.60.120.280">
    <property type="entry name" value="Regulatory protein AraC"/>
    <property type="match status" value="1"/>
</dbReference>
<dbReference type="EMBL" id="CP003746">
    <property type="protein sequence ID" value="AFU99300.1"/>
    <property type="molecule type" value="Genomic_DNA"/>
</dbReference>
<dbReference type="PANTHER" id="PTHR46796">
    <property type="entry name" value="HTH-TYPE TRANSCRIPTIONAL ACTIVATOR RHAS-RELATED"/>
    <property type="match status" value="1"/>
</dbReference>
<evidence type="ECO:0000259" key="5">
    <source>
        <dbReference type="PROSITE" id="PS01124"/>
    </source>
</evidence>
<dbReference type="eggNOG" id="COG2207">
    <property type="taxonomic scope" value="Bacteria"/>
</dbReference>
<evidence type="ECO:0000256" key="3">
    <source>
        <dbReference type="ARBA" id="ARBA00023159"/>
    </source>
</evidence>
<dbReference type="Pfam" id="PF02311">
    <property type="entry name" value="AraC_binding"/>
    <property type="match status" value="1"/>
</dbReference>
<protein>
    <submittedName>
        <fullName evidence="6">AraC family transcriptional regulator</fullName>
    </submittedName>
</protein>
<dbReference type="Proteomes" id="UP000000466">
    <property type="component" value="Chromosome"/>
</dbReference>
<dbReference type="SMART" id="SM00342">
    <property type="entry name" value="HTH_ARAC"/>
    <property type="match status" value="1"/>
</dbReference>
<dbReference type="InterPro" id="IPR020449">
    <property type="entry name" value="Tscrpt_reg_AraC-type_HTH"/>
</dbReference>
<keyword evidence="4" id="KW-0804">Transcription</keyword>
<dbReference type="Pfam" id="PF12833">
    <property type="entry name" value="HTH_18"/>
    <property type="match status" value="1"/>
</dbReference>
<dbReference type="CDD" id="cd06986">
    <property type="entry name" value="cupin_MmsR-like_N"/>
    <property type="match status" value="1"/>
</dbReference>
<keyword evidence="7" id="KW-1185">Reference proteome</keyword>
<reference evidence="6 7" key="1">
    <citation type="journal article" date="2013" name="Genome Announc.">
        <title>Complete genome sequence of Simiduia agarivorans SA1(T), a marine bacterium able to degrade a variety of polysaccharides.</title>
        <authorList>
            <person name="Lin S.Y."/>
            <person name="Shieh W.Y."/>
            <person name="Chen J.S."/>
            <person name="Tang S.L."/>
        </authorList>
    </citation>
    <scope>NUCLEOTIDE SEQUENCE [LARGE SCALE GENOMIC DNA]</scope>
    <source>
        <strain evidence="7">DSM 21679 / JCM 13881 / BCRC 17597 / SA1</strain>
    </source>
</reference>
<dbReference type="Gene3D" id="1.10.10.60">
    <property type="entry name" value="Homeodomain-like"/>
    <property type="match status" value="2"/>
</dbReference>
<dbReference type="InterPro" id="IPR050204">
    <property type="entry name" value="AraC_XylS_family_regulators"/>
</dbReference>
<dbReference type="InterPro" id="IPR018062">
    <property type="entry name" value="HTH_AraC-typ_CS"/>
</dbReference>
<dbReference type="STRING" id="1117647.M5M_10605"/>
<dbReference type="AlphaFoldDB" id="K4KM47"/>
<dbReference type="InterPro" id="IPR009057">
    <property type="entry name" value="Homeodomain-like_sf"/>
</dbReference>
<dbReference type="InterPro" id="IPR003313">
    <property type="entry name" value="AraC-bd"/>
</dbReference>
<evidence type="ECO:0000256" key="2">
    <source>
        <dbReference type="ARBA" id="ARBA00023125"/>
    </source>
</evidence>
<dbReference type="GO" id="GO:0043565">
    <property type="term" value="F:sequence-specific DNA binding"/>
    <property type="evidence" value="ECO:0007669"/>
    <property type="project" value="InterPro"/>
</dbReference>
<keyword evidence="3" id="KW-0010">Activator</keyword>
<evidence type="ECO:0000313" key="7">
    <source>
        <dbReference type="Proteomes" id="UP000000466"/>
    </source>
</evidence>
<evidence type="ECO:0000256" key="1">
    <source>
        <dbReference type="ARBA" id="ARBA00023015"/>
    </source>
</evidence>
<dbReference type="HOGENOM" id="CLU_000445_88_6_6"/>
<keyword evidence="2" id="KW-0238">DNA-binding</keyword>
<dbReference type="PROSITE" id="PS00041">
    <property type="entry name" value="HTH_ARAC_FAMILY_1"/>
    <property type="match status" value="1"/>
</dbReference>
<evidence type="ECO:0000256" key="4">
    <source>
        <dbReference type="ARBA" id="ARBA00023163"/>
    </source>
</evidence>
<dbReference type="SUPFAM" id="SSF51215">
    <property type="entry name" value="Regulatory protein AraC"/>
    <property type="match status" value="1"/>
</dbReference>
<dbReference type="SUPFAM" id="SSF46689">
    <property type="entry name" value="Homeodomain-like"/>
    <property type="match status" value="2"/>
</dbReference>
<dbReference type="PROSITE" id="PS01124">
    <property type="entry name" value="HTH_ARAC_FAMILY_2"/>
    <property type="match status" value="1"/>
</dbReference>
<dbReference type="KEGG" id="saga:M5M_10605"/>
<dbReference type="OrthoDB" id="9803764at2"/>
<dbReference type="PRINTS" id="PR00032">
    <property type="entry name" value="HTHARAC"/>
</dbReference>
<dbReference type="eggNOG" id="COG1917">
    <property type="taxonomic scope" value="Bacteria"/>
</dbReference>
<name>K4KM47_SIMAS</name>
<sequence>MSQPSDWPLPRDGKRFLLPKALTERLAAEALTRQLYPRALGFYPVARGHRMQRELHDDHLLLYCTAGEGRLVADGHWRIAAGDVVLLPAGLAHHYWSDDARPWTVYWVHFDGDMAGDLGQWILSHGGRVQRLGVNARLLSLFDAQFSLREEGASPDAAIHACHQLQFLLSHIAQMLGRGRLEGRLDIAAIKGRMIEHVHGQLNLEQLAEEAALSKFHFAKLFKAQTGQSPIHYFIELKMQQACYALDTRSQSIKQVALDLGYDDAYYFSRIFKKVMGVSPSQYRAGLHNR</sequence>
<keyword evidence="1" id="KW-0805">Transcription regulation</keyword>
<dbReference type="GO" id="GO:0003700">
    <property type="term" value="F:DNA-binding transcription factor activity"/>
    <property type="evidence" value="ECO:0007669"/>
    <property type="project" value="InterPro"/>
</dbReference>
<dbReference type="RefSeq" id="WP_015047464.1">
    <property type="nucleotide sequence ID" value="NC_018868.3"/>
</dbReference>
<gene>
    <name evidence="6" type="ordered locus">M5M_10605</name>
</gene>
<dbReference type="InterPro" id="IPR037923">
    <property type="entry name" value="HTH-like"/>
</dbReference>
<dbReference type="InterPro" id="IPR018060">
    <property type="entry name" value="HTH_AraC"/>
</dbReference>
<accession>K4KM47</accession>